<comment type="caution">
    <text evidence="2">The sequence shown here is derived from an EMBL/GenBank/DDBJ whole genome shotgun (WGS) entry which is preliminary data.</text>
</comment>
<keyword evidence="3" id="KW-1185">Reference proteome</keyword>
<feature type="signal peptide" evidence="1">
    <location>
        <begin position="1"/>
        <end position="21"/>
    </location>
</feature>
<evidence type="ECO:0000256" key="1">
    <source>
        <dbReference type="SAM" id="SignalP"/>
    </source>
</evidence>
<evidence type="ECO:0000313" key="3">
    <source>
        <dbReference type="Proteomes" id="UP000823749"/>
    </source>
</evidence>
<sequence>MLTISCAFLVTSAAFSRSSVANKSENAESHTWSSGRVIKAEFNGIGPVIGGPLVHPAEGVVGVIHYGNHHGIEATPIDDVLKYLEHFEKHGYDHGNNLLKAFRVLDRMAMELLLEEKFCTYSSSYVMENMLELPSTCHAML</sequence>
<dbReference type="Proteomes" id="UP000823749">
    <property type="component" value="Chromosome 3"/>
</dbReference>
<organism evidence="2 3">
    <name type="scientific">Rhododendron griersonianum</name>
    <dbReference type="NCBI Taxonomy" id="479676"/>
    <lineage>
        <taxon>Eukaryota</taxon>
        <taxon>Viridiplantae</taxon>
        <taxon>Streptophyta</taxon>
        <taxon>Embryophyta</taxon>
        <taxon>Tracheophyta</taxon>
        <taxon>Spermatophyta</taxon>
        <taxon>Magnoliopsida</taxon>
        <taxon>eudicotyledons</taxon>
        <taxon>Gunneridae</taxon>
        <taxon>Pentapetalae</taxon>
        <taxon>asterids</taxon>
        <taxon>Ericales</taxon>
        <taxon>Ericaceae</taxon>
        <taxon>Ericoideae</taxon>
        <taxon>Rhodoreae</taxon>
        <taxon>Rhododendron</taxon>
    </lineage>
</organism>
<reference evidence="2" key="1">
    <citation type="submission" date="2020-08" db="EMBL/GenBank/DDBJ databases">
        <title>Plant Genome Project.</title>
        <authorList>
            <person name="Zhang R.-G."/>
        </authorList>
    </citation>
    <scope>NUCLEOTIDE SEQUENCE</scope>
    <source>
        <strain evidence="2">WSP0</strain>
        <tissue evidence="2">Leaf</tissue>
    </source>
</reference>
<proteinExistence type="predicted"/>
<gene>
    <name evidence="2" type="ORF">RHGRI_009008</name>
</gene>
<name>A0AAV6L3N7_9ERIC</name>
<accession>A0AAV6L3N7</accession>
<feature type="chain" id="PRO_5043854336" evidence="1">
    <location>
        <begin position="22"/>
        <end position="141"/>
    </location>
</feature>
<protein>
    <submittedName>
        <fullName evidence="2">Uncharacterized protein</fullName>
    </submittedName>
</protein>
<dbReference type="EMBL" id="JACTNZ010000003">
    <property type="protein sequence ID" value="KAG5559320.1"/>
    <property type="molecule type" value="Genomic_DNA"/>
</dbReference>
<keyword evidence="1" id="KW-0732">Signal</keyword>
<evidence type="ECO:0000313" key="2">
    <source>
        <dbReference type="EMBL" id="KAG5559320.1"/>
    </source>
</evidence>
<dbReference type="AlphaFoldDB" id="A0AAV6L3N7"/>